<keyword evidence="2" id="KW-0808">Transferase</keyword>
<dbReference type="AlphaFoldDB" id="A0A5D0IG95"/>
<dbReference type="InterPro" id="IPR015424">
    <property type="entry name" value="PyrdxlP-dep_Trfase"/>
</dbReference>
<comment type="cofactor">
    <cofactor evidence="1">
        <name>pyridoxal 5'-phosphate</name>
        <dbReference type="ChEBI" id="CHEBI:597326"/>
    </cofactor>
</comment>
<dbReference type="EMBL" id="VSDQ01000473">
    <property type="protein sequence ID" value="TYA81477.1"/>
    <property type="molecule type" value="Genomic_DNA"/>
</dbReference>
<evidence type="ECO:0000256" key="1">
    <source>
        <dbReference type="ARBA" id="ARBA00001933"/>
    </source>
</evidence>
<organism evidence="2 3">
    <name type="scientific">Seonamhaeicola marinus</name>
    <dbReference type="NCBI Taxonomy" id="1912246"/>
    <lineage>
        <taxon>Bacteria</taxon>
        <taxon>Pseudomonadati</taxon>
        <taxon>Bacteroidota</taxon>
        <taxon>Flavobacteriia</taxon>
        <taxon>Flavobacteriales</taxon>
        <taxon>Flavobacteriaceae</taxon>
    </lineage>
</organism>
<accession>A0A5D0IG95</accession>
<comment type="caution">
    <text evidence="2">The sequence shown here is derived from an EMBL/GenBank/DDBJ whole genome shotgun (WGS) entry which is preliminary data.</text>
</comment>
<dbReference type="Gene3D" id="3.90.1150.10">
    <property type="entry name" value="Aspartate Aminotransferase, domain 1"/>
    <property type="match status" value="1"/>
</dbReference>
<dbReference type="OrthoDB" id="9807885at2"/>
<dbReference type="Proteomes" id="UP000323930">
    <property type="component" value="Unassembled WGS sequence"/>
</dbReference>
<name>A0A5D0IG95_9FLAO</name>
<dbReference type="SUPFAM" id="SSF53383">
    <property type="entry name" value="PLP-dependent transferases"/>
    <property type="match status" value="1"/>
</dbReference>
<keyword evidence="2" id="KW-0032">Aminotransferase</keyword>
<dbReference type="InterPro" id="IPR015422">
    <property type="entry name" value="PyrdxlP-dep_Trfase_small"/>
</dbReference>
<gene>
    <name evidence="2" type="ORF">FUA24_07790</name>
</gene>
<proteinExistence type="predicted"/>
<dbReference type="PANTHER" id="PTHR43713:SF3">
    <property type="entry name" value="GLUTAMATE-1-SEMIALDEHYDE 2,1-AMINOMUTASE 1, CHLOROPLASTIC-RELATED"/>
    <property type="match status" value="1"/>
</dbReference>
<dbReference type="PANTHER" id="PTHR43713">
    <property type="entry name" value="GLUTAMATE-1-SEMIALDEHYDE 2,1-AMINOMUTASE"/>
    <property type="match status" value="1"/>
</dbReference>
<protein>
    <submittedName>
        <fullName evidence="2">Aminotransferase class III-fold pyridoxal phosphate-dependent enzyme</fullName>
    </submittedName>
</protein>
<keyword evidence="3" id="KW-1185">Reference proteome</keyword>
<sequence>MIYKRSSALFAEAEKVIPGGVNSPVRAFKGVGGTPIFVKEAKGAYLFDEDGNRLIDYINSWGPMI</sequence>
<feature type="non-terminal residue" evidence="2">
    <location>
        <position position="65"/>
    </location>
</feature>
<evidence type="ECO:0000313" key="3">
    <source>
        <dbReference type="Proteomes" id="UP000323930"/>
    </source>
</evidence>
<evidence type="ECO:0000313" key="2">
    <source>
        <dbReference type="EMBL" id="TYA81477.1"/>
    </source>
</evidence>
<dbReference type="GO" id="GO:0008483">
    <property type="term" value="F:transaminase activity"/>
    <property type="evidence" value="ECO:0007669"/>
    <property type="project" value="UniProtKB-KW"/>
</dbReference>
<reference evidence="2 3" key="1">
    <citation type="submission" date="2019-08" db="EMBL/GenBank/DDBJ databases">
        <title>Seonamhaeicola sediminis sp. nov., isolated from marine sediment.</title>
        <authorList>
            <person name="Cao W.R."/>
        </authorList>
    </citation>
    <scope>NUCLEOTIDE SEQUENCE [LARGE SCALE GENOMIC DNA]</scope>
    <source>
        <strain evidence="2 3">B011</strain>
    </source>
</reference>